<sequence>MHKGECRGIGRTLIPFVSSCGRPDIGDHVVVREEDVTGDRRVLITGATGFLGGYAVSEFAANGDDVIASGRNTAVLDRLARTHRLETIARDLHGLASTAVRADVLVHAAALSSPWARSKDFQEHNVVGTRRMIDLVERSGVRRMVFVSSPSIYSAHRHRFDVREDEVDPRNTMSLYIRSKITAERMLQTAHAEGRIPELVILRPRGLIGVGDPSLLPRLVEASRRGGIPLFDDGENLVDVTCVENAATALRLAADTPTAHGSVYNITNGEPTPFGALLDRFFAAMGEVPRYRRVDLRVLRAAAVALERIYTLAPVGAEPPFTRYTVATLAYAQTLDISRARAELGYRPSVPLSEGIARVGAHFRALRG</sequence>
<dbReference type="AlphaFoldDB" id="A0A2T4UPW0"/>
<name>A0A2T4UPW0_9MICO</name>
<dbReference type="InterPro" id="IPR036291">
    <property type="entry name" value="NAD(P)-bd_dom_sf"/>
</dbReference>
<keyword evidence="3" id="KW-1185">Reference proteome</keyword>
<proteinExistence type="predicted"/>
<evidence type="ECO:0000313" key="2">
    <source>
        <dbReference type="EMBL" id="PTL71551.1"/>
    </source>
</evidence>
<accession>A0A2T4UPW0</accession>
<dbReference type="InterPro" id="IPR001509">
    <property type="entry name" value="Epimerase_deHydtase"/>
</dbReference>
<feature type="domain" description="NAD-dependent epimerase/dehydratase" evidence="1">
    <location>
        <begin position="42"/>
        <end position="266"/>
    </location>
</feature>
<dbReference type="SUPFAM" id="SSF51735">
    <property type="entry name" value="NAD(P)-binding Rossmann-fold domains"/>
    <property type="match status" value="1"/>
</dbReference>
<reference evidence="2 3" key="1">
    <citation type="submission" date="2018-03" db="EMBL/GenBank/DDBJ databases">
        <title>Bacteriophage NCPPB3778 and a type I-E CRISPR drive the evolution of the US Biological Select Agent, Rathayibacter toxicus.</title>
        <authorList>
            <person name="Davis E.W.II."/>
            <person name="Tabima J.F."/>
            <person name="Weisberg A.J."/>
            <person name="Dantas Lopes L."/>
            <person name="Wiseman M.S."/>
            <person name="Wiseman M.S."/>
            <person name="Pupko T."/>
            <person name="Belcher M.S."/>
            <person name="Sechler A.J."/>
            <person name="Tancos M.A."/>
            <person name="Schroeder B.K."/>
            <person name="Murray T.D."/>
            <person name="Luster D.G."/>
            <person name="Schneider W.L."/>
            <person name="Rogers E."/>
            <person name="Andreote F.D."/>
            <person name="Grunwald N.J."/>
            <person name="Putnam M.L."/>
            <person name="Chang J.H."/>
        </authorList>
    </citation>
    <scope>NUCLEOTIDE SEQUENCE [LARGE SCALE GENOMIC DNA]</scope>
    <source>
        <strain evidence="2 3">DSM 15933</strain>
    </source>
</reference>
<comment type="caution">
    <text evidence="2">The sequence shown here is derived from an EMBL/GenBank/DDBJ whole genome shotgun (WGS) entry which is preliminary data.</text>
</comment>
<protein>
    <recommendedName>
        <fullName evidence="1">NAD-dependent epimerase/dehydratase domain-containing protein</fullName>
    </recommendedName>
</protein>
<dbReference type="Pfam" id="PF01370">
    <property type="entry name" value="Epimerase"/>
    <property type="match status" value="1"/>
</dbReference>
<dbReference type="PANTHER" id="PTHR43245">
    <property type="entry name" value="BIFUNCTIONAL POLYMYXIN RESISTANCE PROTEIN ARNA"/>
    <property type="match status" value="1"/>
</dbReference>
<gene>
    <name evidence="2" type="ORF">C1I63_00905</name>
</gene>
<dbReference type="Proteomes" id="UP000241085">
    <property type="component" value="Unassembled WGS sequence"/>
</dbReference>
<evidence type="ECO:0000259" key="1">
    <source>
        <dbReference type="Pfam" id="PF01370"/>
    </source>
</evidence>
<evidence type="ECO:0000313" key="3">
    <source>
        <dbReference type="Proteomes" id="UP000241085"/>
    </source>
</evidence>
<dbReference type="EMBL" id="PZPL01000001">
    <property type="protein sequence ID" value="PTL71551.1"/>
    <property type="molecule type" value="Genomic_DNA"/>
</dbReference>
<dbReference type="InterPro" id="IPR050177">
    <property type="entry name" value="Lipid_A_modif_metabolic_enz"/>
</dbReference>
<dbReference type="Gene3D" id="3.40.50.720">
    <property type="entry name" value="NAD(P)-binding Rossmann-like Domain"/>
    <property type="match status" value="1"/>
</dbReference>
<dbReference type="PANTHER" id="PTHR43245:SF51">
    <property type="entry name" value="SHORT CHAIN DEHYDROGENASE_REDUCTASE FAMILY 42E, MEMBER 2"/>
    <property type="match status" value="1"/>
</dbReference>
<organism evidence="2 3">
    <name type="scientific">Rathayibacter caricis DSM 15933</name>
    <dbReference type="NCBI Taxonomy" id="1328867"/>
    <lineage>
        <taxon>Bacteria</taxon>
        <taxon>Bacillati</taxon>
        <taxon>Actinomycetota</taxon>
        <taxon>Actinomycetes</taxon>
        <taxon>Micrococcales</taxon>
        <taxon>Microbacteriaceae</taxon>
        <taxon>Rathayibacter</taxon>
    </lineage>
</organism>